<feature type="region of interest" description="Disordered" evidence="1">
    <location>
        <begin position="39"/>
        <end position="97"/>
    </location>
</feature>
<organism evidence="2 3">
    <name type="scientific">Neurospora tetraspora</name>
    <dbReference type="NCBI Taxonomy" id="94610"/>
    <lineage>
        <taxon>Eukaryota</taxon>
        <taxon>Fungi</taxon>
        <taxon>Dikarya</taxon>
        <taxon>Ascomycota</taxon>
        <taxon>Pezizomycotina</taxon>
        <taxon>Sordariomycetes</taxon>
        <taxon>Sordariomycetidae</taxon>
        <taxon>Sordariales</taxon>
        <taxon>Sordariaceae</taxon>
        <taxon>Neurospora</taxon>
    </lineage>
</organism>
<accession>A0AAE0MPC9</accession>
<dbReference type="GeneID" id="87860611"/>
<feature type="compositionally biased region" description="Polar residues" evidence="1">
    <location>
        <begin position="63"/>
        <end position="73"/>
    </location>
</feature>
<keyword evidence="3" id="KW-1185">Reference proteome</keyword>
<feature type="compositionally biased region" description="Basic and acidic residues" evidence="1">
    <location>
        <begin position="45"/>
        <end position="61"/>
    </location>
</feature>
<dbReference type="EMBL" id="JAUEPP010000008">
    <property type="protein sequence ID" value="KAK3338509.1"/>
    <property type="molecule type" value="Genomic_DNA"/>
</dbReference>
<gene>
    <name evidence="2" type="ORF">B0H65DRAFT_324965</name>
</gene>
<dbReference type="RefSeq" id="XP_062677960.1">
    <property type="nucleotide sequence ID" value="XM_062823457.1"/>
</dbReference>
<proteinExistence type="predicted"/>
<protein>
    <submittedName>
        <fullName evidence="2">Uncharacterized protein</fullName>
    </submittedName>
</protein>
<reference evidence="2" key="2">
    <citation type="submission" date="2023-06" db="EMBL/GenBank/DDBJ databases">
        <authorList>
            <consortium name="Lawrence Berkeley National Laboratory"/>
            <person name="Haridas S."/>
            <person name="Hensen N."/>
            <person name="Bonometti L."/>
            <person name="Westerberg I."/>
            <person name="Brannstrom I.O."/>
            <person name="Guillou S."/>
            <person name="Cros-Aarteil S."/>
            <person name="Calhoun S."/>
            <person name="Kuo A."/>
            <person name="Mondo S."/>
            <person name="Pangilinan J."/>
            <person name="Riley R."/>
            <person name="Labutti K."/>
            <person name="Andreopoulos B."/>
            <person name="Lipzen A."/>
            <person name="Chen C."/>
            <person name="Yanf M."/>
            <person name="Daum C."/>
            <person name="Ng V."/>
            <person name="Clum A."/>
            <person name="Steindorff A."/>
            <person name="Ohm R."/>
            <person name="Martin F."/>
            <person name="Silar P."/>
            <person name="Natvig D."/>
            <person name="Lalanne C."/>
            <person name="Gautier V."/>
            <person name="Ament-Velasquez S.L."/>
            <person name="Kruys A."/>
            <person name="Hutchinson M.I."/>
            <person name="Powell A.J."/>
            <person name="Barry K."/>
            <person name="Miller A.N."/>
            <person name="Grigoriev I.V."/>
            <person name="Debuchy R."/>
            <person name="Gladieux P."/>
            <person name="Thoren M.H."/>
            <person name="Johannesson H."/>
        </authorList>
    </citation>
    <scope>NUCLEOTIDE SEQUENCE</scope>
    <source>
        <strain evidence="2">CBS 560.94</strain>
    </source>
</reference>
<evidence type="ECO:0000256" key="1">
    <source>
        <dbReference type="SAM" id="MobiDB-lite"/>
    </source>
</evidence>
<sequence>MRLVLKDGYTRECMESPHTRYQDCCKINCAVHIADKARQWHSRQAVREEKTFQRTQRKEETAAASSGTSETVNGSSKSQRKRRARRGGRKRQGNGVI</sequence>
<feature type="compositionally biased region" description="Basic residues" evidence="1">
    <location>
        <begin position="78"/>
        <end position="97"/>
    </location>
</feature>
<name>A0AAE0MPC9_9PEZI</name>
<reference evidence="2" key="1">
    <citation type="journal article" date="2023" name="Mol. Phylogenet. Evol.">
        <title>Genome-scale phylogeny and comparative genomics of the fungal order Sordariales.</title>
        <authorList>
            <person name="Hensen N."/>
            <person name="Bonometti L."/>
            <person name="Westerberg I."/>
            <person name="Brannstrom I.O."/>
            <person name="Guillou S."/>
            <person name="Cros-Aarteil S."/>
            <person name="Calhoun S."/>
            <person name="Haridas S."/>
            <person name="Kuo A."/>
            <person name="Mondo S."/>
            <person name="Pangilinan J."/>
            <person name="Riley R."/>
            <person name="LaButti K."/>
            <person name="Andreopoulos B."/>
            <person name="Lipzen A."/>
            <person name="Chen C."/>
            <person name="Yan M."/>
            <person name="Daum C."/>
            <person name="Ng V."/>
            <person name="Clum A."/>
            <person name="Steindorff A."/>
            <person name="Ohm R.A."/>
            <person name="Martin F."/>
            <person name="Silar P."/>
            <person name="Natvig D.O."/>
            <person name="Lalanne C."/>
            <person name="Gautier V."/>
            <person name="Ament-Velasquez S.L."/>
            <person name="Kruys A."/>
            <person name="Hutchinson M.I."/>
            <person name="Powell A.J."/>
            <person name="Barry K."/>
            <person name="Miller A.N."/>
            <person name="Grigoriev I.V."/>
            <person name="Debuchy R."/>
            <person name="Gladieux P."/>
            <person name="Hiltunen Thoren M."/>
            <person name="Johannesson H."/>
        </authorList>
    </citation>
    <scope>NUCLEOTIDE SEQUENCE</scope>
    <source>
        <strain evidence="2">CBS 560.94</strain>
    </source>
</reference>
<evidence type="ECO:0000313" key="3">
    <source>
        <dbReference type="Proteomes" id="UP001278500"/>
    </source>
</evidence>
<evidence type="ECO:0000313" key="2">
    <source>
        <dbReference type="EMBL" id="KAK3338509.1"/>
    </source>
</evidence>
<dbReference type="Proteomes" id="UP001278500">
    <property type="component" value="Unassembled WGS sequence"/>
</dbReference>
<comment type="caution">
    <text evidence="2">The sequence shown here is derived from an EMBL/GenBank/DDBJ whole genome shotgun (WGS) entry which is preliminary data.</text>
</comment>
<dbReference type="AlphaFoldDB" id="A0AAE0MPC9"/>